<name>A0A1D2MEI1_ORCCI</name>
<dbReference type="Gene3D" id="3.40.50.1820">
    <property type="entry name" value="alpha/beta hydrolase"/>
    <property type="match status" value="2"/>
</dbReference>
<evidence type="ECO:0000259" key="2">
    <source>
        <dbReference type="Pfam" id="PF00135"/>
    </source>
</evidence>
<dbReference type="InterPro" id="IPR050309">
    <property type="entry name" value="Type-B_Carboxylest/Lipase"/>
</dbReference>
<dbReference type="SUPFAM" id="SSF53474">
    <property type="entry name" value="alpha/beta-Hydrolases"/>
    <property type="match status" value="1"/>
</dbReference>
<dbReference type="Pfam" id="PF00135">
    <property type="entry name" value="COesterase"/>
    <property type="match status" value="3"/>
</dbReference>
<evidence type="ECO:0000313" key="3">
    <source>
        <dbReference type="EMBL" id="ODM91426.1"/>
    </source>
</evidence>
<dbReference type="STRING" id="48709.A0A1D2MEI1"/>
<dbReference type="OrthoDB" id="6110768at2759"/>
<proteinExistence type="predicted"/>
<organism evidence="3 4">
    <name type="scientific">Orchesella cincta</name>
    <name type="common">Springtail</name>
    <name type="synonym">Podura cincta</name>
    <dbReference type="NCBI Taxonomy" id="48709"/>
    <lineage>
        <taxon>Eukaryota</taxon>
        <taxon>Metazoa</taxon>
        <taxon>Ecdysozoa</taxon>
        <taxon>Arthropoda</taxon>
        <taxon>Hexapoda</taxon>
        <taxon>Collembola</taxon>
        <taxon>Entomobryomorpha</taxon>
        <taxon>Entomobryoidea</taxon>
        <taxon>Orchesellidae</taxon>
        <taxon>Orchesellinae</taxon>
        <taxon>Orchesella</taxon>
    </lineage>
</organism>
<protein>
    <submittedName>
        <fullName evidence="3">Esterase-5A</fullName>
    </submittedName>
</protein>
<comment type="caution">
    <text evidence="3">The sequence shown here is derived from an EMBL/GenBank/DDBJ whole genome shotgun (WGS) entry which is preliminary data.</text>
</comment>
<dbReference type="InterPro" id="IPR002018">
    <property type="entry name" value="CarbesteraseB"/>
</dbReference>
<sequence length="521" mass="58432">MVPSSRLLAIDTRIQSRMFRDDEPLVSTNLGLVKGFKMRISETREIFSFTGVPYGESTAGENRFRDPVPKRPWKGTWDATRPSPMCLQALPIAVGGTLQDRIRGSETCLQLDIYTPHINRNGTGGELLPSHHFNSRRRVFFRGQMEIFGWLSTGDEHASGNWALKDQALSVEFVHNNIKAFGGDPNRIIIAGTSSAAVSAHLMLFTNHRSRNYVKGVVGFSGTALTGDLDMHGSVRELSDVTAQQDSIAFCNTTIRFHPTLEPPGPSAFISEPPEIQYMRGTVPPIPLIITRTENELEAVFLPIRPMLPLIRPLYFRLMPILFHYGFRNTFSNVNVSVRQASFRKVHQFYFGKSTAPNFLVGPDFSKFWQMLGDTMFLAPMWRAVEYHHKVAPTYTYIEKINTVAALPVISFAGRMLSQVGAAHGSELGLLFNMTRIPVPMTPGSDIEIASRRLVNMIVNFAKHGAPLYRNEEGKLLNLWKPVEDIRHPIALEVGLVKDIKMIVDPVAASGRLKIWEEVVF</sequence>
<feature type="domain" description="Carboxylesterase type B" evidence="2">
    <location>
        <begin position="250"/>
        <end position="483"/>
    </location>
</feature>
<dbReference type="Proteomes" id="UP000094527">
    <property type="component" value="Unassembled WGS sequence"/>
</dbReference>
<gene>
    <name evidence="3" type="ORF">Ocin01_15255</name>
</gene>
<feature type="domain" description="Carboxylesterase type B" evidence="2">
    <location>
        <begin position="147"/>
        <end position="227"/>
    </location>
</feature>
<dbReference type="InterPro" id="IPR029058">
    <property type="entry name" value="AB_hydrolase_fold"/>
</dbReference>
<evidence type="ECO:0000256" key="1">
    <source>
        <dbReference type="ARBA" id="ARBA00023180"/>
    </source>
</evidence>
<reference evidence="3 4" key="1">
    <citation type="journal article" date="2016" name="Genome Biol. Evol.">
        <title>Gene Family Evolution Reflects Adaptation to Soil Environmental Stressors in the Genome of the Collembolan Orchesella cincta.</title>
        <authorList>
            <person name="Faddeeva-Vakhrusheva A."/>
            <person name="Derks M.F."/>
            <person name="Anvar S.Y."/>
            <person name="Agamennone V."/>
            <person name="Suring W."/>
            <person name="Smit S."/>
            <person name="van Straalen N.M."/>
            <person name="Roelofs D."/>
        </authorList>
    </citation>
    <scope>NUCLEOTIDE SEQUENCE [LARGE SCALE GENOMIC DNA]</scope>
    <source>
        <tissue evidence="3">Mixed pool</tissue>
    </source>
</reference>
<dbReference type="PANTHER" id="PTHR11559">
    <property type="entry name" value="CARBOXYLESTERASE"/>
    <property type="match status" value="1"/>
</dbReference>
<evidence type="ECO:0000313" key="4">
    <source>
        <dbReference type="Proteomes" id="UP000094527"/>
    </source>
</evidence>
<accession>A0A1D2MEI1</accession>
<feature type="domain" description="Carboxylesterase type B" evidence="2">
    <location>
        <begin position="23"/>
        <end position="118"/>
    </location>
</feature>
<keyword evidence="1" id="KW-0325">Glycoprotein</keyword>
<dbReference type="EMBL" id="LJIJ01001550">
    <property type="protein sequence ID" value="ODM91426.1"/>
    <property type="molecule type" value="Genomic_DNA"/>
</dbReference>
<dbReference type="AlphaFoldDB" id="A0A1D2MEI1"/>
<keyword evidence="4" id="KW-1185">Reference proteome</keyword>